<accession>A0ACB9FUP7</accession>
<organism evidence="1 2">
    <name type="scientific">Smallanthus sonchifolius</name>
    <dbReference type="NCBI Taxonomy" id="185202"/>
    <lineage>
        <taxon>Eukaryota</taxon>
        <taxon>Viridiplantae</taxon>
        <taxon>Streptophyta</taxon>
        <taxon>Embryophyta</taxon>
        <taxon>Tracheophyta</taxon>
        <taxon>Spermatophyta</taxon>
        <taxon>Magnoliopsida</taxon>
        <taxon>eudicotyledons</taxon>
        <taxon>Gunneridae</taxon>
        <taxon>Pentapetalae</taxon>
        <taxon>asterids</taxon>
        <taxon>campanulids</taxon>
        <taxon>Asterales</taxon>
        <taxon>Asteraceae</taxon>
        <taxon>Asteroideae</taxon>
        <taxon>Heliantheae alliance</taxon>
        <taxon>Millerieae</taxon>
        <taxon>Smallanthus</taxon>
    </lineage>
</organism>
<name>A0ACB9FUP7_9ASTR</name>
<proteinExistence type="predicted"/>
<evidence type="ECO:0000313" key="2">
    <source>
        <dbReference type="Proteomes" id="UP001056120"/>
    </source>
</evidence>
<sequence>MHFRVPTKGLCMSGGDHRHSGTVKFLGTSFELSLIDHLLFESQEQKLPLVSENELTLDRLIELHLRCLKRKFDPNSI</sequence>
<dbReference type="Proteomes" id="UP001056120">
    <property type="component" value="Linkage Group LG16"/>
</dbReference>
<evidence type="ECO:0000313" key="1">
    <source>
        <dbReference type="EMBL" id="KAI3774476.1"/>
    </source>
</evidence>
<dbReference type="EMBL" id="CM042033">
    <property type="protein sequence ID" value="KAI3774476.1"/>
    <property type="molecule type" value="Genomic_DNA"/>
</dbReference>
<reference evidence="2" key="1">
    <citation type="journal article" date="2022" name="Mol. Ecol. Resour.">
        <title>The genomes of chicory, endive, great burdock and yacon provide insights into Asteraceae palaeo-polyploidization history and plant inulin production.</title>
        <authorList>
            <person name="Fan W."/>
            <person name="Wang S."/>
            <person name="Wang H."/>
            <person name="Wang A."/>
            <person name="Jiang F."/>
            <person name="Liu H."/>
            <person name="Zhao H."/>
            <person name="Xu D."/>
            <person name="Zhang Y."/>
        </authorList>
    </citation>
    <scope>NUCLEOTIDE SEQUENCE [LARGE SCALE GENOMIC DNA]</scope>
    <source>
        <strain evidence="2">cv. Yunnan</strain>
    </source>
</reference>
<reference evidence="1 2" key="2">
    <citation type="journal article" date="2022" name="Mol. Ecol. Resour.">
        <title>The genomes of chicory, endive, great burdock and yacon provide insights into Asteraceae paleo-polyploidization history and plant inulin production.</title>
        <authorList>
            <person name="Fan W."/>
            <person name="Wang S."/>
            <person name="Wang H."/>
            <person name="Wang A."/>
            <person name="Jiang F."/>
            <person name="Liu H."/>
            <person name="Zhao H."/>
            <person name="Xu D."/>
            <person name="Zhang Y."/>
        </authorList>
    </citation>
    <scope>NUCLEOTIDE SEQUENCE [LARGE SCALE GENOMIC DNA]</scope>
    <source>
        <strain evidence="2">cv. Yunnan</strain>
        <tissue evidence="1">Leaves</tissue>
    </source>
</reference>
<protein>
    <submittedName>
        <fullName evidence="1">Uncharacterized protein</fullName>
    </submittedName>
</protein>
<comment type="caution">
    <text evidence="1">The sequence shown here is derived from an EMBL/GenBank/DDBJ whole genome shotgun (WGS) entry which is preliminary data.</text>
</comment>
<gene>
    <name evidence="1" type="ORF">L1987_49032</name>
</gene>
<keyword evidence="2" id="KW-1185">Reference proteome</keyword>